<evidence type="ECO:0000259" key="6">
    <source>
        <dbReference type="PROSITE" id="PS50893"/>
    </source>
</evidence>
<evidence type="ECO:0000256" key="1">
    <source>
        <dbReference type="ARBA" id="ARBA00005417"/>
    </source>
</evidence>
<dbReference type="CDD" id="cd03224">
    <property type="entry name" value="ABC_TM1139_LivF_branched"/>
    <property type="match status" value="1"/>
</dbReference>
<gene>
    <name evidence="7" type="ORF">AA81_13125</name>
</gene>
<dbReference type="InterPro" id="IPR027417">
    <property type="entry name" value="P-loop_NTPase"/>
</dbReference>
<dbReference type="InterPro" id="IPR017871">
    <property type="entry name" value="ABC_transporter-like_CS"/>
</dbReference>
<keyword evidence="5" id="KW-0029">Amino-acid transport</keyword>
<dbReference type="Gene3D" id="3.40.50.300">
    <property type="entry name" value="P-loop containing nucleotide triphosphate hydrolases"/>
    <property type="match status" value="1"/>
</dbReference>
<dbReference type="PIRSF" id="PIRSF039137">
    <property type="entry name" value="ABC_branched_ATPase"/>
    <property type="match status" value="1"/>
</dbReference>
<feature type="domain" description="ABC transporter" evidence="6">
    <location>
        <begin position="10"/>
        <end position="242"/>
    </location>
</feature>
<dbReference type="SUPFAM" id="SSF52540">
    <property type="entry name" value="P-loop containing nucleoside triphosphate hydrolases"/>
    <property type="match status" value="1"/>
</dbReference>
<dbReference type="InterPro" id="IPR003439">
    <property type="entry name" value="ABC_transporter-like_ATP-bd"/>
</dbReference>
<organism evidence="7 8">
    <name type="scientific">Petrotoga halophila DSM 16923</name>
    <dbReference type="NCBI Taxonomy" id="1122953"/>
    <lineage>
        <taxon>Bacteria</taxon>
        <taxon>Thermotogati</taxon>
        <taxon>Thermotogota</taxon>
        <taxon>Thermotogae</taxon>
        <taxon>Petrotogales</taxon>
        <taxon>Petrotogaceae</taxon>
        <taxon>Petrotoga</taxon>
    </lineage>
</organism>
<keyword evidence="3" id="KW-0547">Nucleotide-binding</keyword>
<dbReference type="PROSITE" id="PS50893">
    <property type="entry name" value="ABC_TRANSPORTER_2"/>
    <property type="match status" value="1"/>
</dbReference>
<comment type="caution">
    <text evidence="7">The sequence shown here is derived from an EMBL/GenBank/DDBJ whole genome shotgun (WGS) entry which is preliminary data.</text>
</comment>
<dbReference type="InterPro" id="IPR052156">
    <property type="entry name" value="BCAA_Transport_ATP-bd_LivF"/>
</dbReference>
<dbReference type="GO" id="GO:0016887">
    <property type="term" value="F:ATP hydrolysis activity"/>
    <property type="evidence" value="ECO:0007669"/>
    <property type="project" value="InterPro"/>
</dbReference>
<sequence>MNSENSNIILKISDMHVHYGSIHAVKGIDMEIKKNEITTLIGSNGAGKTTTLNGIMNAVKKSSGKVFFDNADITNQETHKIVEKGVVLVPEGRRIFPNLTVLENLRLGSYSRKDSEKINKDFDWVLKLFPRLKERLKQLGGTLSGGEQQMLAVARGLMSRPKVLMLDEPSLGLAPILVKEVLETIEKICEEGVTILLVEQNAVGALKIAHYGYVLETGKIVLEGPAEDLLENDEVRKTYLGVTV</sequence>
<keyword evidence="4" id="KW-0067">ATP-binding</keyword>
<dbReference type="Pfam" id="PF00005">
    <property type="entry name" value="ABC_tran"/>
    <property type="match status" value="1"/>
</dbReference>
<evidence type="ECO:0000256" key="4">
    <source>
        <dbReference type="ARBA" id="ARBA00022840"/>
    </source>
</evidence>
<accession>A0A2S5E995</accession>
<evidence type="ECO:0000256" key="5">
    <source>
        <dbReference type="ARBA" id="ARBA00022970"/>
    </source>
</evidence>
<evidence type="ECO:0000256" key="2">
    <source>
        <dbReference type="ARBA" id="ARBA00022448"/>
    </source>
</evidence>
<dbReference type="AlphaFoldDB" id="A0A2S5E995"/>
<dbReference type="GO" id="GO:0015658">
    <property type="term" value="F:branched-chain amino acid transmembrane transporter activity"/>
    <property type="evidence" value="ECO:0007669"/>
    <property type="project" value="InterPro"/>
</dbReference>
<name>A0A2S5E995_9BACT</name>
<keyword evidence="2" id="KW-0813">Transport</keyword>
<keyword evidence="8" id="KW-1185">Reference proteome</keyword>
<evidence type="ECO:0000313" key="8">
    <source>
        <dbReference type="Proteomes" id="UP000236950"/>
    </source>
</evidence>
<evidence type="ECO:0000256" key="3">
    <source>
        <dbReference type="ARBA" id="ARBA00022741"/>
    </source>
</evidence>
<evidence type="ECO:0000313" key="7">
    <source>
        <dbReference type="EMBL" id="POZ89621.1"/>
    </source>
</evidence>
<dbReference type="EMBL" id="JALY01000305">
    <property type="protein sequence ID" value="POZ89621.1"/>
    <property type="molecule type" value="Genomic_DNA"/>
</dbReference>
<protein>
    <submittedName>
        <fullName evidence="7">Amino acid ABC transporter ATPase</fullName>
    </submittedName>
</protein>
<dbReference type="InterPro" id="IPR003593">
    <property type="entry name" value="AAA+_ATPase"/>
</dbReference>
<dbReference type="SMART" id="SM00382">
    <property type="entry name" value="AAA"/>
    <property type="match status" value="1"/>
</dbReference>
<reference evidence="7 8" key="1">
    <citation type="submission" date="2014-01" db="EMBL/GenBank/DDBJ databases">
        <title>Comparative genomics of Petrotoga.</title>
        <authorList>
            <person name="Chow K."/>
            <person name="Charchuk R."/>
            <person name="Nesbo C.L."/>
        </authorList>
    </citation>
    <scope>NUCLEOTIDE SEQUENCE [LARGE SCALE GENOMIC DNA]</scope>
    <source>
        <strain evidence="7 8">DSM 16923</strain>
    </source>
</reference>
<dbReference type="InterPro" id="IPR030660">
    <property type="entry name" value="ABC_branched_ATPase_LivF/BraG"/>
</dbReference>
<dbReference type="PANTHER" id="PTHR43820">
    <property type="entry name" value="HIGH-AFFINITY BRANCHED-CHAIN AMINO ACID TRANSPORT ATP-BINDING PROTEIN LIVF"/>
    <property type="match status" value="1"/>
</dbReference>
<dbReference type="PROSITE" id="PS00211">
    <property type="entry name" value="ABC_TRANSPORTER_1"/>
    <property type="match status" value="1"/>
</dbReference>
<proteinExistence type="inferred from homology"/>
<dbReference type="GO" id="GO:0015807">
    <property type="term" value="P:L-amino acid transport"/>
    <property type="evidence" value="ECO:0007669"/>
    <property type="project" value="TreeGrafter"/>
</dbReference>
<dbReference type="Proteomes" id="UP000236950">
    <property type="component" value="Unassembled WGS sequence"/>
</dbReference>
<comment type="similarity">
    <text evidence="1">Belongs to the ABC transporter superfamily.</text>
</comment>
<dbReference type="GO" id="GO:0005524">
    <property type="term" value="F:ATP binding"/>
    <property type="evidence" value="ECO:0007669"/>
    <property type="project" value="UniProtKB-KW"/>
</dbReference>
<dbReference type="RefSeq" id="WP_103078047.1">
    <property type="nucleotide sequence ID" value="NZ_JALY01000305.1"/>
</dbReference>
<dbReference type="PANTHER" id="PTHR43820:SF4">
    <property type="entry name" value="HIGH-AFFINITY BRANCHED-CHAIN AMINO ACID TRANSPORT ATP-BINDING PROTEIN LIVF"/>
    <property type="match status" value="1"/>
</dbReference>